<dbReference type="PANTHER" id="PTHR13296:SF0">
    <property type="entry name" value="PRE-MRNA-SPLICING FACTOR SPF27"/>
    <property type="match status" value="1"/>
</dbReference>
<keyword evidence="3" id="KW-0507">mRNA processing</keyword>
<accession>A0ABQ7ZJ28</accession>
<reference evidence="7 8" key="1">
    <citation type="submission" date="2021-05" db="EMBL/GenBank/DDBJ databases">
        <title>Genome Assembly of Synthetic Allotetraploid Brassica napus Reveals Homoeologous Exchanges between Subgenomes.</title>
        <authorList>
            <person name="Davis J.T."/>
        </authorList>
    </citation>
    <scope>NUCLEOTIDE SEQUENCE [LARGE SCALE GENOMIC DNA]</scope>
    <source>
        <strain evidence="8">cv. Da-Ae</strain>
        <tissue evidence="7">Seedling</tissue>
    </source>
</reference>
<dbReference type="InterPro" id="IPR008409">
    <property type="entry name" value="SPF27"/>
</dbReference>
<evidence type="ECO:0000256" key="6">
    <source>
        <dbReference type="ARBA" id="ARBA00023242"/>
    </source>
</evidence>
<keyword evidence="5" id="KW-0508">mRNA splicing</keyword>
<keyword evidence="6" id="KW-0539">Nucleus</keyword>
<dbReference type="Pfam" id="PF05700">
    <property type="entry name" value="BCAS2"/>
    <property type="match status" value="1"/>
</dbReference>
<sequence>MTLTNLHTSASCAVKMSLLCYSSCVAPPFPQTKLSTPSFLKPKTRTLTLCSAIGYPNSITGIKKDISYLFTGPHKLPSLAKSQILVSPESFTANSTIDIDWEDQEDVEDTGSPWEGSSAGWMSTLFKDSQGRGWHSKALKDGKSDSHRVNFSYSLEDNRQDHELSLSANKPSFILFVDRSSGSLEDRRKSMKALCTFRGRLENLEVMSKHGPELWRQNNHRLEVFLTRMQKLAHGQNEEIEKVNRERKYHQQTTAYELNALSQEWRQLCVKKMEIQSA</sequence>
<proteinExistence type="inferred from homology"/>
<keyword evidence="8" id="KW-1185">Reference proteome</keyword>
<evidence type="ECO:0000313" key="8">
    <source>
        <dbReference type="Proteomes" id="UP000824890"/>
    </source>
</evidence>
<comment type="subcellular location">
    <subcellularLocation>
        <location evidence="1">Nucleus</location>
    </subcellularLocation>
</comment>
<evidence type="ECO:0000256" key="5">
    <source>
        <dbReference type="ARBA" id="ARBA00023187"/>
    </source>
</evidence>
<protein>
    <submittedName>
        <fullName evidence="7">Uncharacterized protein</fullName>
    </submittedName>
</protein>
<evidence type="ECO:0000256" key="2">
    <source>
        <dbReference type="ARBA" id="ARBA00010788"/>
    </source>
</evidence>
<evidence type="ECO:0000313" key="7">
    <source>
        <dbReference type="EMBL" id="KAH0880231.1"/>
    </source>
</evidence>
<evidence type="ECO:0000256" key="4">
    <source>
        <dbReference type="ARBA" id="ARBA00022728"/>
    </source>
</evidence>
<name>A0ABQ7ZJ28_BRANA</name>
<evidence type="ECO:0000256" key="3">
    <source>
        <dbReference type="ARBA" id="ARBA00022664"/>
    </source>
</evidence>
<comment type="caution">
    <text evidence="7">The sequence shown here is derived from an EMBL/GenBank/DDBJ whole genome shotgun (WGS) entry which is preliminary data.</text>
</comment>
<dbReference type="PANTHER" id="PTHR13296">
    <property type="entry name" value="BCAS2 PROTEIN"/>
    <property type="match status" value="1"/>
</dbReference>
<comment type="similarity">
    <text evidence="2">Belongs to the SPF27 family.</text>
</comment>
<dbReference type="EMBL" id="JAGKQM010000015">
    <property type="protein sequence ID" value="KAH0880231.1"/>
    <property type="molecule type" value="Genomic_DNA"/>
</dbReference>
<organism evidence="7 8">
    <name type="scientific">Brassica napus</name>
    <name type="common">Rape</name>
    <dbReference type="NCBI Taxonomy" id="3708"/>
    <lineage>
        <taxon>Eukaryota</taxon>
        <taxon>Viridiplantae</taxon>
        <taxon>Streptophyta</taxon>
        <taxon>Embryophyta</taxon>
        <taxon>Tracheophyta</taxon>
        <taxon>Spermatophyta</taxon>
        <taxon>Magnoliopsida</taxon>
        <taxon>eudicotyledons</taxon>
        <taxon>Gunneridae</taxon>
        <taxon>Pentapetalae</taxon>
        <taxon>rosids</taxon>
        <taxon>malvids</taxon>
        <taxon>Brassicales</taxon>
        <taxon>Brassicaceae</taxon>
        <taxon>Brassiceae</taxon>
        <taxon>Brassica</taxon>
    </lineage>
</organism>
<gene>
    <name evidence="7" type="ORF">HID58_067625</name>
</gene>
<evidence type="ECO:0000256" key="1">
    <source>
        <dbReference type="ARBA" id="ARBA00004123"/>
    </source>
</evidence>
<dbReference type="Proteomes" id="UP000824890">
    <property type="component" value="Unassembled WGS sequence"/>
</dbReference>
<keyword evidence="4" id="KW-0747">Spliceosome</keyword>